<evidence type="ECO:0000259" key="1">
    <source>
        <dbReference type="Pfam" id="PF07992"/>
    </source>
</evidence>
<reference evidence="2 3" key="1">
    <citation type="journal article" date="2014" name="BMC Genomics">
        <title>Comparison of environmental and isolate Sulfobacillus genomes reveals diverse carbon, sulfur, nitrogen, and hydrogen metabolisms.</title>
        <authorList>
            <person name="Justice N.B."/>
            <person name="Norman A."/>
            <person name="Brown C.T."/>
            <person name="Singh A."/>
            <person name="Thomas B.C."/>
            <person name="Banfield J.F."/>
        </authorList>
    </citation>
    <scope>NUCLEOTIDE SEQUENCE [LARGE SCALE GENOMIC DNA]</scope>
    <source>
        <strain evidence="2">AMDSBA5</strain>
    </source>
</reference>
<protein>
    <submittedName>
        <fullName evidence="2">Sulfide-quinone oxidoreductase</fullName>
    </submittedName>
</protein>
<name>A0A2T2WT20_SULTH</name>
<dbReference type="InterPro" id="IPR052541">
    <property type="entry name" value="SQRD"/>
</dbReference>
<dbReference type="AlphaFoldDB" id="A0A2T2WT20"/>
<dbReference type="InterPro" id="IPR023753">
    <property type="entry name" value="FAD/NAD-binding_dom"/>
</dbReference>
<dbReference type="PANTHER" id="PTHR43755:SF1">
    <property type="entry name" value="FAD-DEPENDENT PYRIDINE NUCLEOTIDE-DISULPHIDE OXIDOREDUCTASE"/>
    <property type="match status" value="1"/>
</dbReference>
<feature type="domain" description="FAD/NAD(P)-binding" evidence="1">
    <location>
        <begin position="8"/>
        <end position="142"/>
    </location>
</feature>
<gene>
    <name evidence="2" type="ORF">C7B47_12400</name>
</gene>
<comment type="caution">
    <text evidence="2">The sequence shown here is derived from an EMBL/GenBank/DDBJ whole genome shotgun (WGS) entry which is preliminary data.</text>
</comment>
<dbReference type="InterPro" id="IPR036188">
    <property type="entry name" value="FAD/NAD-bd_sf"/>
</dbReference>
<dbReference type="Gene3D" id="3.50.50.100">
    <property type="match status" value="1"/>
</dbReference>
<proteinExistence type="predicted"/>
<dbReference type="GO" id="GO:0016491">
    <property type="term" value="F:oxidoreductase activity"/>
    <property type="evidence" value="ECO:0007669"/>
    <property type="project" value="InterPro"/>
</dbReference>
<dbReference type="PANTHER" id="PTHR43755">
    <property type="match status" value="1"/>
</dbReference>
<feature type="domain" description="FAD/NAD(P)-binding" evidence="1">
    <location>
        <begin position="195"/>
        <end position="314"/>
    </location>
</feature>
<organism evidence="2 3">
    <name type="scientific">Sulfobacillus thermosulfidooxidans</name>
    <dbReference type="NCBI Taxonomy" id="28034"/>
    <lineage>
        <taxon>Bacteria</taxon>
        <taxon>Bacillati</taxon>
        <taxon>Bacillota</taxon>
        <taxon>Clostridia</taxon>
        <taxon>Eubacteriales</taxon>
        <taxon>Clostridiales Family XVII. Incertae Sedis</taxon>
        <taxon>Sulfobacillus</taxon>
    </lineage>
</organism>
<accession>A0A2T2WT20</accession>
<evidence type="ECO:0000313" key="2">
    <source>
        <dbReference type="EMBL" id="PSR25384.1"/>
    </source>
</evidence>
<evidence type="ECO:0000313" key="3">
    <source>
        <dbReference type="Proteomes" id="UP000242705"/>
    </source>
</evidence>
<dbReference type="EMBL" id="PXYX01000031">
    <property type="protein sequence ID" value="PSR25384.1"/>
    <property type="molecule type" value="Genomic_DNA"/>
</dbReference>
<sequence length="415" mass="45997">MERMPQTRMVILGGGFAGLRILYRLHNALYHHADITLVDSRDYTLQKPGMPDVALVGTPVDMFRHKLQPIADRAGARFIQATAQYIDPMKQTVALSNGQQLPYDYLFITTGIVKDYDAIEGYRHFGYSVCDDIEAPRLHAALQKFKGGPIVLGSAKTEWGHSVHVPHLDIACEGPMGEVTFMLDHDLRRLNKRQKSTITLFTPGHEFLEDVGTTVHHILRERLDTRGVTVYPRKNIKAITEHSVQFSDGTELPSALTIVIPPYTGPTLIKYSGLGDDKGYVPTDYAMRHLSYPNIFAAGDVNALTLPKLGHLAIIQADIAAATVIRELTNTGEVPLYKPEVFCIMYEGGSEATLILSNTMYGGKTDIALHGVSAHLMKWSFDSYYFYSHGHLPPDLVQAGLESVLGHVNIKGRNS</sequence>
<dbReference type="SUPFAM" id="SSF51905">
    <property type="entry name" value="FAD/NAD(P)-binding domain"/>
    <property type="match status" value="2"/>
</dbReference>
<dbReference type="Proteomes" id="UP000242705">
    <property type="component" value="Unassembled WGS sequence"/>
</dbReference>
<dbReference type="Pfam" id="PF07992">
    <property type="entry name" value="Pyr_redox_2"/>
    <property type="match status" value="2"/>
</dbReference>